<dbReference type="KEGG" id="minf:MESINF_0515"/>
<dbReference type="InterPro" id="IPR007120">
    <property type="entry name" value="DNA-dir_RNAP_su2_dom"/>
</dbReference>
<dbReference type="InterPro" id="IPR006592">
    <property type="entry name" value="RNA_pol_N"/>
</dbReference>
<dbReference type="InterPro" id="IPR007081">
    <property type="entry name" value="RNA_pol_Rpb1_5"/>
</dbReference>
<dbReference type="RefSeq" id="WP_231936815.1">
    <property type="nucleotide sequence ID" value="NZ_LS974202.1"/>
</dbReference>
<dbReference type="Gene3D" id="2.40.40.20">
    <property type="match status" value="1"/>
</dbReference>
<keyword evidence="4" id="KW-0548">Nucleotidyltransferase</keyword>
<dbReference type="Pfam" id="PF00623">
    <property type="entry name" value="RNA_pol_Rpb1_2"/>
    <property type="match status" value="1"/>
</dbReference>
<dbReference type="GO" id="GO:0003899">
    <property type="term" value="F:DNA-directed RNA polymerase activity"/>
    <property type="evidence" value="ECO:0007669"/>
    <property type="project" value="UniProtKB-EC"/>
</dbReference>
<dbReference type="Gene3D" id="2.40.270.10">
    <property type="entry name" value="DNA-directed RNA polymerase, subunit 2, domain 6"/>
    <property type="match status" value="1"/>
</dbReference>
<evidence type="ECO:0000256" key="5">
    <source>
        <dbReference type="ARBA" id="ARBA00023163"/>
    </source>
</evidence>
<keyword evidence="3" id="KW-0808">Transferase</keyword>
<dbReference type="GO" id="GO:0003677">
    <property type="term" value="F:DNA binding"/>
    <property type="evidence" value="ECO:0007669"/>
    <property type="project" value="InterPro"/>
</dbReference>
<organism evidence="8 9">
    <name type="scientific">Mesotoga infera</name>
    <dbReference type="NCBI Taxonomy" id="1236046"/>
    <lineage>
        <taxon>Bacteria</taxon>
        <taxon>Thermotogati</taxon>
        <taxon>Thermotogota</taxon>
        <taxon>Thermotogae</taxon>
        <taxon>Kosmotogales</taxon>
        <taxon>Kosmotogaceae</taxon>
        <taxon>Mesotoga</taxon>
    </lineage>
</organism>
<evidence type="ECO:0000313" key="9">
    <source>
        <dbReference type="Proteomes" id="UP000250796"/>
    </source>
</evidence>
<evidence type="ECO:0000256" key="3">
    <source>
        <dbReference type="ARBA" id="ARBA00022679"/>
    </source>
</evidence>
<keyword evidence="2 8" id="KW-0240">DNA-directed RNA polymerase</keyword>
<evidence type="ECO:0000313" key="8">
    <source>
        <dbReference type="EMBL" id="SSC11964.1"/>
    </source>
</evidence>
<dbReference type="InterPro" id="IPR007121">
    <property type="entry name" value="RNA_pol_bsu_CS"/>
</dbReference>
<gene>
    <name evidence="8" type="ORF">MESINF_0515</name>
</gene>
<dbReference type="PROSITE" id="PS01166">
    <property type="entry name" value="RNA_POL_BETA"/>
    <property type="match status" value="1"/>
</dbReference>
<dbReference type="Proteomes" id="UP000250796">
    <property type="component" value="Chromosome MESINF"/>
</dbReference>
<evidence type="ECO:0000259" key="7">
    <source>
        <dbReference type="SMART" id="SM00663"/>
    </source>
</evidence>
<dbReference type="GO" id="GO:0000428">
    <property type="term" value="C:DNA-directed RNA polymerase complex"/>
    <property type="evidence" value="ECO:0007669"/>
    <property type="project" value="UniProtKB-KW"/>
</dbReference>
<feature type="domain" description="RNA polymerase N-terminal" evidence="7">
    <location>
        <begin position="571"/>
        <end position="924"/>
    </location>
</feature>
<evidence type="ECO:0000256" key="6">
    <source>
        <dbReference type="RuleBase" id="RU000434"/>
    </source>
</evidence>
<keyword evidence="9" id="KW-1185">Reference proteome</keyword>
<dbReference type="GO" id="GO:0006351">
    <property type="term" value="P:DNA-templated transcription"/>
    <property type="evidence" value="ECO:0007669"/>
    <property type="project" value="InterPro"/>
</dbReference>
<dbReference type="InterPro" id="IPR037033">
    <property type="entry name" value="DNA-dir_RNAP_su2_hyb_sf"/>
</dbReference>
<reference evidence="8 9" key="1">
    <citation type="submission" date="2017-01" db="EMBL/GenBank/DDBJ databases">
        <authorList>
            <person name="Erauso G."/>
        </authorList>
    </citation>
    <scope>NUCLEOTIDE SEQUENCE [LARGE SCALE GENOMIC DNA]</scope>
    <source>
        <strain evidence="8">MESINF1</strain>
    </source>
</reference>
<dbReference type="PANTHER" id="PTHR20856">
    <property type="entry name" value="DNA-DIRECTED RNA POLYMERASE I SUBUNIT 2"/>
    <property type="match status" value="1"/>
</dbReference>
<proteinExistence type="inferred from homology"/>
<keyword evidence="5" id="KW-0804">Transcription</keyword>
<dbReference type="GO" id="GO:0032549">
    <property type="term" value="F:ribonucleoside binding"/>
    <property type="evidence" value="ECO:0007669"/>
    <property type="project" value="InterPro"/>
</dbReference>
<dbReference type="Pfam" id="PF00562">
    <property type="entry name" value="RNA_pol_Rpb2_6"/>
    <property type="match status" value="1"/>
</dbReference>
<dbReference type="SMART" id="SM00663">
    <property type="entry name" value="RPOLA_N"/>
    <property type="match status" value="1"/>
</dbReference>
<dbReference type="InterPro" id="IPR015712">
    <property type="entry name" value="DNA-dir_RNA_pol_su2"/>
</dbReference>
<evidence type="ECO:0000256" key="2">
    <source>
        <dbReference type="ARBA" id="ARBA00022478"/>
    </source>
</evidence>
<dbReference type="InterPro" id="IPR000722">
    <property type="entry name" value="RNA_pol_asu"/>
</dbReference>
<dbReference type="EC" id="2.7.7.6" evidence="1"/>
<dbReference type="Pfam" id="PF04998">
    <property type="entry name" value="RNA_pol_Rpb1_5"/>
    <property type="match status" value="1"/>
</dbReference>
<dbReference type="Pfam" id="PF04565">
    <property type="entry name" value="RNA_pol_Rpb2_3"/>
    <property type="match status" value="1"/>
</dbReference>
<protein>
    <recommendedName>
        <fullName evidence="1">DNA-directed RNA polymerase</fullName>
        <ecNumber evidence="1">2.7.7.6</ecNumber>
    </recommendedName>
</protein>
<dbReference type="Gene3D" id="3.90.1100.10">
    <property type="match status" value="1"/>
</dbReference>
<dbReference type="InterPro" id="IPR007645">
    <property type="entry name" value="RNA_pol_Rpb2_3"/>
</dbReference>
<name>A0A7Z7LDP4_9BACT</name>
<dbReference type="SUPFAM" id="SSF64484">
    <property type="entry name" value="beta and beta-prime subunits of DNA dependent RNA-polymerase"/>
    <property type="match status" value="2"/>
</dbReference>
<comment type="similarity">
    <text evidence="6">Belongs to the RNA polymerase beta chain family.</text>
</comment>
<accession>A0A7Z7LDP4</accession>
<sequence>MNSLAFSLEEIFKGIGSFLKDRYPALFDTYRPNLEVIEPLVEPEHSSLARFSFEHKGRHGICFKCLEPDSGGIYYMNGNKYSSPLVLVRKSGIEKMKELDLEKHFAIPGYFLSLALKMAVVLRYLSRNGESVDIEKVKDAAECRFNRQKTGVEYHRLEPAGGSDENEISDRKGEDSNGKFIWIKVPVLFELQDSNDLLKISDLRKVVVPGDRVPESMRLPHSSHIGRLDLLETPESEQIGMTLFMASGASYDAEKLEIIKSEEGVEGNFSPSTRMVPFIMYSDGARVTMGGKNLKQAVRVVGSEKPLITTPIYDEIDMNVGVNALVGYALYRGLNFEDGIVCSESFAEKMAIDEFKSMTFGDFVPLTPDSEIRTAGKSKVIIESKKAGIKVEYTFRSGGSEVRKTDWLFKREVFRKREGGWSKIKGSYSAELYGSLYPGVIQSNASIDQIRPVRLHKLTKGGGKEKNLSDTGMVEVTVKVRINKPLEVGDKITGRHGNKGTISKILPDSEMPFVELNGRRRPLDLILSPFGVITRMNLGQLLETQKSLEGAYVDEPFKPLDIAERLKENQLPSKPRSFLNFPDGKSFEATVGYQYFVRLDHCVRDKLHVVRQAEVSPITGQPVKGKRRDGGQRIGEMEFWTLFDHNAINTINAFSVTNTEDPSRFKEDYFWAFRTLVNTYRGVDPRTIAEPCSISFQKAGEIDVEENCPGDKKKIDARQKFLHEIRPKNKKIPGSDKDKHEKSKKLEKLEKKYLLTKNGYLRRYMLGRRIHYSARATITPVTDIDIDHVYLPLEMALEWLEELKEMKIDSPEERVAAAARATRLAREKGLMVLLNRQPSLHKHSITAAKPLFWEHRSIGLPIMLCEGFGADFDGDTMAVYFPVQGEPGEELERMLPSFSPYRVGNGELIYSIDQDLVYGEYVRSGRKKPEVKNNVLEIVQSSKNFPAELLEWQKKTLDASMNSTLSISFAELATLSGNALEIKESGSRGKEENFKLMPVFSKGMSLEEYTGRPEAFDPMLTIAGRSRAGLMDKKLHVAQAGYFTRKMVEFLYPLRISEIDCETEEGIRIDRADFEMFARCGVDFSRFLLGRYVKRPEDEGWRLVTRDDVKEYGDSDLIVRSPVTCRAVDGLCSKCCGLELSTMREHEIGDYIGVLAGHTIGERGTQLSMKNFQTGSSGFNMQRVSSEFFKRIRPTSDLRKSKRKEENEIEDDYVEYIKRLAERSVEDIMGVKPKEGQKGTPLLKSIDVSSIYFEILFRHMKDLSLRDESGVKEYLSSLERGFFSALSFERGRGGIEPLEGRMIAESSPKAIYALLPGEVKK</sequence>
<dbReference type="EMBL" id="LS974202">
    <property type="protein sequence ID" value="SSC11964.1"/>
    <property type="molecule type" value="Genomic_DNA"/>
</dbReference>
<evidence type="ECO:0000256" key="1">
    <source>
        <dbReference type="ARBA" id="ARBA00012418"/>
    </source>
</evidence>
<evidence type="ECO:0000256" key="4">
    <source>
        <dbReference type="ARBA" id="ARBA00022695"/>
    </source>
</evidence>